<feature type="compositionally biased region" description="Polar residues" evidence="1">
    <location>
        <begin position="633"/>
        <end position="647"/>
    </location>
</feature>
<reference evidence="3 4" key="1">
    <citation type="submission" date="2023-11" db="EMBL/GenBank/DDBJ databases">
        <title>Halocaridina rubra genome assembly.</title>
        <authorList>
            <person name="Smith C."/>
        </authorList>
    </citation>
    <scope>NUCLEOTIDE SEQUENCE [LARGE SCALE GENOMIC DNA]</scope>
    <source>
        <strain evidence="3">EP-1</strain>
        <tissue evidence="3">Whole</tissue>
    </source>
</reference>
<name>A0AAN9A0T9_HALRR</name>
<gene>
    <name evidence="3" type="ORF">SK128_006483</name>
</gene>
<feature type="compositionally biased region" description="Low complexity" evidence="1">
    <location>
        <begin position="308"/>
        <end position="318"/>
    </location>
</feature>
<evidence type="ECO:0000313" key="4">
    <source>
        <dbReference type="Proteomes" id="UP001381693"/>
    </source>
</evidence>
<feature type="compositionally biased region" description="Basic and acidic residues" evidence="1">
    <location>
        <begin position="867"/>
        <end position="876"/>
    </location>
</feature>
<feature type="compositionally biased region" description="Polar residues" evidence="1">
    <location>
        <begin position="709"/>
        <end position="718"/>
    </location>
</feature>
<feature type="compositionally biased region" description="Polar residues" evidence="1">
    <location>
        <begin position="1253"/>
        <end position="1268"/>
    </location>
</feature>
<sequence length="1762" mass="190122">MGSNEEASCGQERWWESASLSPSNLRQHADDWNLASDSATASLLQSISQKLVSRTHEVEGMLQKVLEETDRVSAAIHNTSNSFHMLANTQFIENRTYQDDADVAKNKAPEPQSKPAVTEEEVIARCRSAIAAGLEVVNKNYERHEIHDSESEDEDGYDSPVPIYALIDPYEHNPLPYIIGSQAFMEDNRVGLQELSSEDNSKTTLTPEETESEDELDDSEAKKSKPIPFSSSKEIDDESDSELSDDSMLQPASNHIQNNIPRVPQTTSEDEDDDDDDDDFFKPSAKATQKLTSNGRNITDELNKKFDTNTSSSSSASKKNTKTLDFGSESDDDGDLFGRRPDRSSGMFESSQVDRVPRVGNETYSESLSKSADTKSRTGVENVRAMPDPKNVPASVTKRSTPMKNDLFGSDSDDDGELFTSKPRSSSKNNLSGSNIPASTKTPNPAISTPVPASGGLFSSDGDEEDDNDGGLFGSKSSSSSVLQGTKASEDEEPNKNIPAPTESKGRKVPVGGISIFSSAITSAIRKQKSEDSSNSDEGSDWGESKKPASVIKKQESVESSSAYSKIQEPFSVPKPAPPVTSRSAKGAGGLFDDDDDDDDLFGSKPKNTSSFAQKDASNSSLFSPSVADVSKKNVQNQVQGTTATSDSARKTGGGIFSDDDDDLFNTVPPFKNKPSTLDVIQSVNDSAITKKEFTNESDKAGALKPGSSDISKTSTPAVQIPDVSKTKSNALFSSPSDDDLFSPSVSQSAVTRTTKHVEKPPPLPTKAVKPNNDMFGSPSSDDDFFSAPKSVQPVKKSSENKHIPQSESTNIPDSKEMPPPLVSDNIFLTPSDDEDLFSAPPTSIPKINPSKGNVQNKHSETASPKSNEKAVRESNTKLLEAKVPPSKDDKSNQSKTVLPKLTENSVSESKINLRTSIPNIGDDKFVKENKISEAPSSKQKIEDLPAPSFEGDLFKSDKTDSSASFAKVSIGPKPPTQSIFLSPDDDDDDIFSGLTAKSTTGSVNSSSARYSATKSSIFNLSDSDEDIFSTGSLENKRVNNHGTNSDKSNLVGDKTEDGVINNKTQQLKQNILPPFLSPKPFAPTLLDDRESPPPFSVESDEPQKLDRENRVSVDSQDASAKIPQSKPPFGGVALFGGDELAAKINNRKSVLDEDTSDSHKCIEVNNEIPKVESQTINANDAQEDDIFGLHNSDNDDIFNTSYQTQPKSINFSNRMSPPPLPSGLVEQSPPPLPSDPVERNLESGSKKDKSELGSTNAATDATNITENSDAKKSSPSEKTENSFMKNEAETINKGVCREDKVNASNKVTVPVDNSTVVEKDTEISKPKKKPPVGGISMFGGGLLAGSELFAKVKQRKSMISPDSESEEEVDSIPGRDNMKSTETSSSKSGSLPSSDSVSPLSPLSPLSPVPPDSLATKPGVEDIGVSFDEPITSQSVLQSINKSRVRGSKKRRLPSRALRRGDASTSSSATVPSDPLEASNVTNPILVSDSKNERTSETHGVPNDSSADESNRLNNAQDHINETDREVKKGTEKVSNSPKRQNNLVVNDSEDSLFSTPKGISENKAKSSSSKKLNASQPTSLFGDKSDDDDDNLFGASKSKSVTRPRSKIETSPNTEKNLSDKIVAAPSLFGDDDDDDIFTASSKAKKQVSDVPKKGSSVVPATVKQKSATNIKPSNEPFVDPLMGGLNVHCYQSNKSSHLASPIWKRDRCIQSSKYTFACLEKWHTAEIFAAKFCAVAQFENRCFKSRDFLQDLSSPPVEY</sequence>
<dbReference type="EMBL" id="JAXCGZ010009867">
    <property type="protein sequence ID" value="KAK7076086.1"/>
    <property type="molecule type" value="Genomic_DNA"/>
</dbReference>
<feature type="region of interest" description="Disordered" evidence="1">
    <location>
        <begin position="933"/>
        <end position="986"/>
    </location>
</feature>
<feature type="region of interest" description="Disordered" evidence="1">
    <location>
        <begin position="1074"/>
        <end position="1131"/>
    </location>
</feature>
<feature type="compositionally biased region" description="Polar residues" evidence="1">
    <location>
        <begin position="1198"/>
        <end position="1216"/>
    </location>
</feature>
<accession>A0AAN9A0T9</accession>
<feature type="domain" description="FAM21/CAPZIP" evidence="2">
    <location>
        <begin position="1412"/>
        <end position="1479"/>
    </location>
</feature>
<feature type="compositionally biased region" description="Basic residues" evidence="1">
    <location>
        <begin position="1444"/>
        <end position="1459"/>
    </location>
</feature>
<feature type="compositionally biased region" description="Polar residues" evidence="1">
    <location>
        <begin position="1432"/>
        <end position="1443"/>
    </location>
</feature>
<feature type="compositionally biased region" description="Basic and acidic residues" evidence="1">
    <location>
        <begin position="543"/>
        <end position="557"/>
    </location>
</feature>
<feature type="compositionally biased region" description="Low complexity" evidence="1">
    <location>
        <begin position="1567"/>
        <end position="1577"/>
    </location>
</feature>
<feature type="compositionally biased region" description="Basic and acidic residues" evidence="1">
    <location>
        <begin position="1269"/>
        <end position="1300"/>
    </location>
</feature>
<evidence type="ECO:0000259" key="2">
    <source>
        <dbReference type="Pfam" id="PF15255"/>
    </source>
</evidence>
<proteinExistence type="predicted"/>
<feature type="compositionally biased region" description="Low complexity" evidence="1">
    <location>
        <begin position="1385"/>
        <end position="1405"/>
    </location>
</feature>
<feature type="compositionally biased region" description="Basic and acidic residues" evidence="1">
    <location>
        <begin position="692"/>
        <end position="702"/>
    </location>
</feature>
<dbReference type="Proteomes" id="UP001381693">
    <property type="component" value="Unassembled WGS sequence"/>
</dbReference>
<feature type="compositionally biased region" description="Polar residues" evidence="1">
    <location>
        <begin position="422"/>
        <end position="447"/>
    </location>
</feature>
<feature type="compositionally biased region" description="Basic and acidic residues" evidence="1">
    <location>
        <begin position="298"/>
        <end position="307"/>
    </location>
</feature>
<feature type="region of interest" description="Disordered" evidence="1">
    <location>
        <begin position="1313"/>
        <end position="1336"/>
    </location>
</feature>
<dbReference type="Pfam" id="PF15255">
    <property type="entry name" value="CAP-ZIP_m"/>
    <property type="match status" value="1"/>
</dbReference>
<feature type="compositionally biased region" description="Basic and acidic residues" evidence="1">
    <location>
        <begin position="1237"/>
        <end position="1252"/>
    </location>
</feature>
<feature type="region of interest" description="Disordered" evidence="1">
    <location>
        <begin position="1182"/>
        <end position="1300"/>
    </location>
</feature>
<feature type="compositionally biased region" description="Polar residues" evidence="1">
    <location>
        <begin position="362"/>
        <end position="371"/>
    </location>
</feature>
<feature type="region of interest" description="Disordered" evidence="1">
    <location>
        <begin position="1354"/>
        <end position="1621"/>
    </location>
</feature>
<feature type="region of interest" description="Disordered" evidence="1">
    <location>
        <begin position="193"/>
        <end position="511"/>
    </location>
</feature>
<feature type="compositionally biased region" description="Acidic residues" evidence="1">
    <location>
        <begin position="235"/>
        <end position="245"/>
    </location>
</feature>
<feature type="compositionally biased region" description="Basic and acidic residues" evidence="1">
    <location>
        <begin position="1102"/>
        <end position="1112"/>
    </location>
</feature>
<dbReference type="InterPro" id="IPR029341">
    <property type="entry name" value="FAM21/CAPZIP"/>
</dbReference>
<feature type="compositionally biased region" description="Polar residues" evidence="1">
    <location>
        <begin position="851"/>
        <end position="866"/>
    </location>
</feature>
<keyword evidence="4" id="KW-1185">Reference proteome</keyword>
<organism evidence="3 4">
    <name type="scientific">Halocaridina rubra</name>
    <name type="common">Hawaiian red shrimp</name>
    <dbReference type="NCBI Taxonomy" id="373956"/>
    <lineage>
        <taxon>Eukaryota</taxon>
        <taxon>Metazoa</taxon>
        <taxon>Ecdysozoa</taxon>
        <taxon>Arthropoda</taxon>
        <taxon>Crustacea</taxon>
        <taxon>Multicrustacea</taxon>
        <taxon>Malacostraca</taxon>
        <taxon>Eumalacostraca</taxon>
        <taxon>Eucarida</taxon>
        <taxon>Decapoda</taxon>
        <taxon>Pleocyemata</taxon>
        <taxon>Caridea</taxon>
        <taxon>Atyoidea</taxon>
        <taxon>Atyidae</taxon>
        <taxon>Halocaridina</taxon>
    </lineage>
</organism>
<feature type="region of interest" description="Disordered" evidence="1">
    <location>
        <begin position="692"/>
        <end position="908"/>
    </location>
</feature>
<feature type="region of interest" description="Disordered" evidence="1">
    <location>
        <begin position="523"/>
        <end position="663"/>
    </location>
</feature>
<feature type="compositionally biased region" description="Polar residues" evidence="1">
    <location>
        <begin position="606"/>
        <end position="624"/>
    </location>
</feature>
<feature type="compositionally biased region" description="Acidic residues" evidence="1">
    <location>
        <begin position="592"/>
        <end position="601"/>
    </location>
</feature>
<feature type="region of interest" description="Disordered" evidence="1">
    <location>
        <begin position="1"/>
        <end position="20"/>
    </location>
</feature>
<feature type="compositionally biased region" description="Polar residues" evidence="1">
    <location>
        <begin position="1608"/>
        <end position="1618"/>
    </location>
</feature>
<protein>
    <recommendedName>
        <fullName evidence="2">FAM21/CAPZIP domain-containing protein</fullName>
    </recommendedName>
</protein>
<feature type="region of interest" description="Disordered" evidence="1">
    <location>
        <begin position="1035"/>
        <end position="1057"/>
    </location>
</feature>
<evidence type="ECO:0000313" key="3">
    <source>
        <dbReference type="EMBL" id="KAK7076086.1"/>
    </source>
</evidence>
<feature type="compositionally biased region" description="Polar residues" evidence="1">
    <location>
        <begin position="286"/>
        <end position="297"/>
    </location>
</feature>
<feature type="compositionally biased region" description="Polar residues" evidence="1">
    <location>
        <begin position="1534"/>
        <end position="1547"/>
    </location>
</feature>
<feature type="compositionally biased region" description="Acidic residues" evidence="1">
    <location>
        <begin position="268"/>
        <end position="279"/>
    </location>
</feature>
<comment type="caution">
    <text evidence="3">The sequence shown here is derived from an EMBL/GenBank/DDBJ whole genome shotgun (WGS) entry which is preliminary data.</text>
</comment>
<evidence type="ECO:0000256" key="1">
    <source>
        <dbReference type="SAM" id="MobiDB-lite"/>
    </source>
</evidence>
<feature type="compositionally biased region" description="Basic and acidic residues" evidence="1">
    <location>
        <begin position="1520"/>
        <end position="1533"/>
    </location>
</feature>
<feature type="compositionally biased region" description="Polar residues" evidence="1">
    <location>
        <begin position="250"/>
        <end position="267"/>
    </location>
</feature>
<feature type="compositionally biased region" description="Acidic residues" evidence="1">
    <location>
        <begin position="208"/>
        <end position="218"/>
    </location>
</feature>